<protein>
    <recommendedName>
        <fullName evidence="4">N-acetylgalactosaminide beta-1,3-galactosyltransferase</fullName>
        <ecNumber evidence="4">2.4.1.122</ecNumber>
    </recommendedName>
</protein>
<dbReference type="GO" id="GO:0000166">
    <property type="term" value="F:nucleotide binding"/>
    <property type="evidence" value="ECO:0007669"/>
    <property type="project" value="UniProtKB-KW"/>
</dbReference>
<feature type="domain" description="Fringe-like glycosyltransferase" evidence="13">
    <location>
        <begin position="205"/>
        <end position="293"/>
    </location>
</feature>
<evidence type="ECO:0000256" key="11">
    <source>
        <dbReference type="ARBA" id="ARBA00023136"/>
    </source>
</evidence>
<evidence type="ECO:0000256" key="2">
    <source>
        <dbReference type="ARBA" id="ARBA00004922"/>
    </source>
</evidence>
<dbReference type="EC" id="2.4.1.122" evidence="4"/>
<comment type="subcellular location">
    <subcellularLocation>
        <location evidence="1">Membrane</location>
        <topology evidence="1">Single-pass type II membrane protein</topology>
    </subcellularLocation>
</comment>
<dbReference type="GO" id="GO:0016020">
    <property type="term" value="C:membrane"/>
    <property type="evidence" value="ECO:0007669"/>
    <property type="project" value="UniProtKB-SubCell"/>
</dbReference>
<evidence type="ECO:0000256" key="1">
    <source>
        <dbReference type="ARBA" id="ARBA00004606"/>
    </source>
</evidence>
<evidence type="ECO:0000313" key="14">
    <source>
        <dbReference type="EMBL" id="CEJ94762.1"/>
    </source>
</evidence>
<evidence type="ECO:0000256" key="5">
    <source>
        <dbReference type="ARBA" id="ARBA00022676"/>
    </source>
</evidence>
<keyword evidence="5" id="KW-0328">Glycosyltransferase</keyword>
<evidence type="ECO:0000256" key="7">
    <source>
        <dbReference type="ARBA" id="ARBA00022692"/>
    </source>
</evidence>
<evidence type="ECO:0000256" key="4">
    <source>
        <dbReference type="ARBA" id="ARBA00012557"/>
    </source>
</evidence>
<dbReference type="GO" id="GO:0016263">
    <property type="term" value="F:glycoprotein-N-acetylgalactosamine 3-beta-galactosyltransferase activity"/>
    <property type="evidence" value="ECO:0007669"/>
    <property type="project" value="UniProtKB-EC"/>
</dbReference>
<dbReference type="InterPro" id="IPR003378">
    <property type="entry name" value="Fringe-like_glycosylTrfase"/>
</dbReference>
<dbReference type="EMBL" id="CDHN01000007">
    <property type="protein sequence ID" value="CEJ94762.1"/>
    <property type="molecule type" value="Genomic_DNA"/>
</dbReference>
<name>A0A0A1TT20_9HYPO</name>
<dbReference type="AlphaFoldDB" id="A0A0A1TT20"/>
<evidence type="ECO:0000256" key="12">
    <source>
        <dbReference type="SAM" id="Phobius"/>
    </source>
</evidence>
<dbReference type="Pfam" id="PF02434">
    <property type="entry name" value="Fringe"/>
    <property type="match status" value="1"/>
</dbReference>
<keyword evidence="6" id="KW-0808">Transferase</keyword>
<keyword evidence="15" id="KW-1185">Reference proteome</keyword>
<dbReference type="PANTHER" id="PTHR23033:SF47">
    <property type="entry name" value="APPLE DOMAIN-CONTAINING PROTEIN-RELATED"/>
    <property type="match status" value="1"/>
</dbReference>
<gene>
    <name evidence="14" type="ORF">VHEMI10275</name>
</gene>
<dbReference type="STRING" id="1531966.A0A0A1TT20"/>
<proteinExistence type="inferred from homology"/>
<evidence type="ECO:0000256" key="6">
    <source>
        <dbReference type="ARBA" id="ARBA00022679"/>
    </source>
</evidence>
<dbReference type="Proteomes" id="UP000039046">
    <property type="component" value="Unassembled WGS sequence"/>
</dbReference>
<evidence type="ECO:0000256" key="8">
    <source>
        <dbReference type="ARBA" id="ARBA00022741"/>
    </source>
</evidence>
<sequence length="504" mass="58138">MGVWGVLEKSSRLGLRHLNQRRNRVAAVVFFVILFSLFQSTTLIDRRKVELPQIPYAEAKPEDFTPATQTSKFNPVVLNGGQKTTKELCDTFPRHIARRIQPVLRIGHADVGGATLKGQFESSSACFTSSELLVFSDWEDEVYGHKSIDVLARVSSWYYNSKRFRHWKIYDAMKAADAKGQLAKAMKEKRFDGWKIDKFKFLPSIEQAWKLKPNKDFYVFYETDTYVFWDNMYRYLETLDPDSKIYMGSPSPGRRDPHRKGQKIWFANGGPGYILSRGAMKALLGGRTSMVRNPISSKYSQLLNDDECCGDSVLGWVLWEAGVQLQGIWPMFTPYSANEIPYIEKVWCYPILTLHKTIPEDMGDLFNWEFANRNESRPLLYSDTWDFYKPGSVARKPNWFGGHRGHFDPKKGVKVKSADECQAACISEERCLQWTWQDLGFQRCILMDIIVYGNDAPEAVEKHGFFKKRVNYTTGWIQDRNKRVRDGLTCGPAKWTGPSMTRIY</sequence>
<evidence type="ECO:0000313" key="15">
    <source>
        <dbReference type="Proteomes" id="UP000039046"/>
    </source>
</evidence>
<organism evidence="14 15">
    <name type="scientific">[Torrubiella] hemipterigena</name>
    <dbReference type="NCBI Taxonomy" id="1531966"/>
    <lineage>
        <taxon>Eukaryota</taxon>
        <taxon>Fungi</taxon>
        <taxon>Dikarya</taxon>
        <taxon>Ascomycota</taxon>
        <taxon>Pezizomycotina</taxon>
        <taxon>Sordariomycetes</taxon>
        <taxon>Hypocreomycetidae</taxon>
        <taxon>Hypocreales</taxon>
        <taxon>Clavicipitaceae</taxon>
        <taxon>Clavicipitaceae incertae sedis</taxon>
        <taxon>'Torrubiella' clade</taxon>
    </lineage>
</organism>
<keyword evidence="9" id="KW-0735">Signal-anchor</keyword>
<evidence type="ECO:0000256" key="10">
    <source>
        <dbReference type="ARBA" id="ARBA00022989"/>
    </source>
</evidence>
<evidence type="ECO:0000256" key="3">
    <source>
        <dbReference type="ARBA" id="ARBA00006462"/>
    </source>
</evidence>
<dbReference type="OrthoDB" id="414175at2759"/>
<evidence type="ECO:0000259" key="13">
    <source>
        <dbReference type="Pfam" id="PF02434"/>
    </source>
</evidence>
<dbReference type="HOGENOM" id="CLU_022549_0_0_1"/>
<dbReference type="PANTHER" id="PTHR23033">
    <property type="entry name" value="BETA1,3-GALACTOSYLTRANSFERASE"/>
    <property type="match status" value="1"/>
</dbReference>
<comment type="similarity">
    <text evidence="3">Belongs to the glycosyltransferase 31 family. Beta3-Gal-T subfamily.</text>
</comment>
<keyword evidence="11 12" id="KW-0472">Membrane</keyword>
<keyword evidence="7 12" id="KW-0812">Transmembrane</keyword>
<feature type="transmembrane region" description="Helical" evidence="12">
    <location>
        <begin position="25"/>
        <end position="44"/>
    </location>
</feature>
<dbReference type="Gene3D" id="3.90.550.50">
    <property type="match status" value="1"/>
</dbReference>
<dbReference type="InterPro" id="IPR026050">
    <property type="entry name" value="C1GALT1/C1GALT1_chp1"/>
</dbReference>
<dbReference type="Gene3D" id="3.50.4.10">
    <property type="entry name" value="Hepatocyte Growth Factor"/>
    <property type="match status" value="1"/>
</dbReference>
<reference evidence="14 15" key="1">
    <citation type="journal article" date="2015" name="Genome Announc.">
        <title>Draft Genome Sequence and Gene Annotation of the Entomopathogenic Fungus Verticillium hemipterigenum.</title>
        <authorList>
            <person name="Horn F."/>
            <person name="Habel A."/>
            <person name="Scharf D.H."/>
            <person name="Dworschak J."/>
            <person name="Brakhage A.A."/>
            <person name="Guthke R."/>
            <person name="Hertweck C."/>
            <person name="Linde J."/>
        </authorList>
    </citation>
    <scope>NUCLEOTIDE SEQUENCE [LARGE SCALE GENOMIC DNA]</scope>
</reference>
<keyword evidence="10 12" id="KW-1133">Transmembrane helix</keyword>
<keyword evidence="8" id="KW-0547">Nucleotide-binding</keyword>
<evidence type="ECO:0000256" key="9">
    <source>
        <dbReference type="ARBA" id="ARBA00022968"/>
    </source>
</evidence>
<accession>A0A0A1TT20</accession>
<comment type="pathway">
    <text evidence="2">Protein modification; protein glycosylation.</text>
</comment>